<dbReference type="RefSeq" id="WP_262429182.1">
    <property type="nucleotide sequence ID" value="NZ_JACRTG010000016.1"/>
</dbReference>
<evidence type="ECO:0000313" key="2">
    <source>
        <dbReference type="Proteomes" id="UP000601171"/>
    </source>
</evidence>
<dbReference type="AlphaFoldDB" id="A0A926EU80"/>
<name>A0A926EU80_9FIRM</name>
<dbReference type="EMBL" id="JACRTG010000016">
    <property type="protein sequence ID" value="MBC8587736.1"/>
    <property type="molecule type" value="Genomic_DNA"/>
</dbReference>
<proteinExistence type="predicted"/>
<dbReference type="Proteomes" id="UP000601171">
    <property type="component" value="Unassembled WGS sequence"/>
</dbReference>
<evidence type="ECO:0000313" key="1">
    <source>
        <dbReference type="EMBL" id="MBC8587736.1"/>
    </source>
</evidence>
<organism evidence="1 2">
    <name type="scientific">Paratissierella segnis</name>
    <dbReference type="NCBI Taxonomy" id="2763679"/>
    <lineage>
        <taxon>Bacteria</taxon>
        <taxon>Bacillati</taxon>
        <taxon>Bacillota</taxon>
        <taxon>Tissierellia</taxon>
        <taxon>Tissierellales</taxon>
        <taxon>Tissierellaceae</taxon>
        <taxon>Paratissierella</taxon>
    </lineage>
</organism>
<sequence>MKHLRIITGKGITGVEALIWYVSHSISRHEDIPKSFGVFKKVHPKSKIKSYLALCVRIVYSKVNIVYNIITTIT</sequence>
<keyword evidence="2" id="KW-1185">Reference proteome</keyword>
<comment type="caution">
    <text evidence="1">The sequence shown here is derived from an EMBL/GenBank/DDBJ whole genome shotgun (WGS) entry which is preliminary data.</text>
</comment>
<accession>A0A926EU80</accession>
<protein>
    <submittedName>
        <fullName evidence="1">Uncharacterized protein</fullName>
    </submittedName>
</protein>
<gene>
    <name evidence="1" type="ORF">H8707_05740</name>
</gene>
<reference evidence="1" key="1">
    <citation type="submission" date="2020-08" db="EMBL/GenBank/DDBJ databases">
        <title>Genome public.</title>
        <authorList>
            <person name="Liu C."/>
            <person name="Sun Q."/>
        </authorList>
    </citation>
    <scope>NUCLEOTIDE SEQUENCE</scope>
    <source>
        <strain evidence="1">BX21</strain>
    </source>
</reference>